<reference evidence="3" key="1">
    <citation type="submission" date="2017-03" db="EMBL/GenBank/DDBJ databases">
        <authorList>
            <consortium name="AG Boll"/>
        </authorList>
    </citation>
    <scope>NUCLEOTIDE SEQUENCE [LARGE SCALE GENOMIC DNA]</scope>
    <source>
        <strain evidence="3">Chol</strain>
    </source>
</reference>
<dbReference type="Gene3D" id="3.40.50.300">
    <property type="entry name" value="P-loop containing nucleotide triphosphate hydrolases"/>
    <property type="match status" value="2"/>
</dbReference>
<dbReference type="PANTHER" id="PTHR30121">
    <property type="entry name" value="UNCHARACTERIZED PROTEIN YJGR-RELATED"/>
    <property type="match status" value="1"/>
</dbReference>
<protein>
    <submittedName>
        <fullName evidence="3">ATPase</fullName>
    </submittedName>
</protein>
<dbReference type="AlphaFoldDB" id="A0A7Z7HNV1"/>
<dbReference type="EMBL" id="LT837803">
    <property type="protein sequence ID" value="SMB20996.1"/>
    <property type="molecule type" value="Genomic_DNA"/>
</dbReference>
<evidence type="ECO:0000259" key="2">
    <source>
        <dbReference type="Pfam" id="PF05872"/>
    </source>
</evidence>
<feature type="region of interest" description="Disordered" evidence="1">
    <location>
        <begin position="424"/>
        <end position="495"/>
    </location>
</feature>
<dbReference type="Proteomes" id="UP000242886">
    <property type="component" value="Chromosome SDENCHOL"/>
</dbReference>
<gene>
    <name evidence="3" type="primary">yjgR</name>
    <name evidence="3" type="ORF">SDENCHOL_10019</name>
</gene>
<accession>A0A7Z7HNV1</accession>
<evidence type="ECO:0000313" key="4">
    <source>
        <dbReference type="Proteomes" id="UP000242886"/>
    </source>
</evidence>
<dbReference type="InterPro" id="IPR027417">
    <property type="entry name" value="P-loop_NTPase"/>
</dbReference>
<feature type="compositionally biased region" description="Low complexity" evidence="1">
    <location>
        <begin position="426"/>
        <end position="439"/>
    </location>
</feature>
<keyword evidence="4" id="KW-1185">Reference proteome</keyword>
<dbReference type="Pfam" id="PF05872">
    <property type="entry name" value="HerA_C"/>
    <property type="match status" value="1"/>
</dbReference>
<proteinExistence type="predicted"/>
<evidence type="ECO:0000256" key="1">
    <source>
        <dbReference type="SAM" id="MobiDB-lite"/>
    </source>
</evidence>
<dbReference type="SUPFAM" id="SSF52540">
    <property type="entry name" value="P-loop containing nucleoside triphosphate hydrolases"/>
    <property type="match status" value="1"/>
</dbReference>
<evidence type="ECO:0000313" key="3">
    <source>
        <dbReference type="EMBL" id="SMB20996.1"/>
    </source>
</evidence>
<dbReference type="InterPro" id="IPR051162">
    <property type="entry name" value="T4SS_component"/>
</dbReference>
<feature type="compositionally biased region" description="Low complexity" evidence="1">
    <location>
        <begin position="471"/>
        <end position="486"/>
    </location>
</feature>
<dbReference type="RefSeq" id="WP_154715607.1">
    <property type="nucleotide sequence ID" value="NZ_LT837803.1"/>
</dbReference>
<dbReference type="InterPro" id="IPR033186">
    <property type="entry name" value="HerA_C"/>
</dbReference>
<organism evidence="3 4">
    <name type="scientific">Sterolibacterium denitrificans</name>
    <dbReference type="NCBI Taxonomy" id="157592"/>
    <lineage>
        <taxon>Bacteria</taxon>
        <taxon>Pseudomonadati</taxon>
        <taxon>Pseudomonadota</taxon>
        <taxon>Betaproteobacteria</taxon>
        <taxon>Nitrosomonadales</taxon>
        <taxon>Sterolibacteriaceae</taxon>
        <taxon>Sterolibacterium</taxon>
    </lineage>
</organism>
<dbReference type="PANTHER" id="PTHR30121:SF6">
    <property type="entry name" value="SLR6007 PROTEIN"/>
    <property type="match status" value="1"/>
</dbReference>
<feature type="domain" description="Helicase HerA-like C-terminal" evidence="2">
    <location>
        <begin position="18"/>
        <end position="476"/>
    </location>
</feature>
<sequence length="553" mass="58388">MTEPLYIAKSVDSDDYPALLPQMANRHGLITGATGTGKTVTLQSLAERLSYAGVPVFMADVKGDLSGVAAAGTLTPKLEKRIQELGLEGYTPFANPAMFWDVFGTSGIPVRATISDMGPLLLARLLNLNETQSGVLQLVFRIADDQGLLLLDLKDLRAMVQYVGDNAKNFTTEYGNVSTASIGAIQRGLLTLEEQGGNLFFGEPMLDIHDLMQIDGNGRGVVNVLRAEKLINAPALYSTFLLWLLAELFEQLPEAGDLDKPRLVFFFDEAHLLFSDAPQALVDKVEQVVRLIRSKGVGVYFVTQNPLDVPEKVLGQLGNRVQHALRAFTPRDQKAVQAAAQTMRVNPKFDAAAVIGELGVGEALVSFLDEKGRPGITERALIFPPASRLGPLTEDELQAELANAPLHGKYAATTDRVSAYEALKGQAPQDAADTAAAPTKPGRPGAIPPPTQPAGRAPSFPTARPETSGGQAARNSTARTTSAAQTGTGGLGGIGDMLGSILTGTTGPRGGRREGVIEAAAKSAARGAAGTVGRELGRQILRGVLGSILGGKR</sequence>
<name>A0A7Z7HNV1_9PROT</name>